<name>A0ABZ2KDG7_9BACT</name>
<evidence type="ECO:0000256" key="2">
    <source>
        <dbReference type="ARBA" id="ARBA00013017"/>
    </source>
</evidence>
<evidence type="ECO:0000256" key="1">
    <source>
        <dbReference type="ARBA" id="ARBA00003330"/>
    </source>
</evidence>
<evidence type="ECO:0000256" key="11">
    <source>
        <dbReference type="ARBA" id="ARBA00049091"/>
    </source>
</evidence>
<evidence type="ECO:0000256" key="6">
    <source>
        <dbReference type="ARBA" id="ARBA00023157"/>
    </source>
</evidence>
<sequence>MSTRLASMAAGTLFLCGMPLYLALDRMMLLPPSLRDRPWPLVLFVLLGTAGILGAVRWRANVVMGVTVTCLLNVAALSSLARSHGLPPVPPGLALGTSVPAVTLQDQNGTPIELDKTNRPLLLVVFRGVWCPYCRNELSRLAQQIPRFSTTGVRVYGVSADEPDALVRYQRSSELPFALLSDPEQRVTRSCGVAMHCLLLFDRNGALRWGVFSESWLRPIRYEDVLQAAYRLP</sequence>
<keyword evidence="7" id="KW-0676">Redox-active center</keyword>
<evidence type="ECO:0000259" key="13">
    <source>
        <dbReference type="PROSITE" id="PS51352"/>
    </source>
</evidence>
<keyword evidence="12" id="KW-0812">Transmembrane</keyword>
<dbReference type="SUPFAM" id="SSF52833">
    <property type="entry name" value="Thioredoxin-like"/>
    <property type="match status" value="1"/>
</dbReference>
<evidence type="ECO:0000256" key="7">
    <source>
        <dbReference type="ARBA" id="ARBA00023284"/>
    </source>
</evidence>
<keyword evidence="12" id="KW-0472">Membrane</keyword>
<keyword evidence="15" id="KW-1185">Reference proteome</keyword>
<evidence type="ECO:0000256" key="8">
    <source>
        <dbReference type="ARBA" id="ARBA00032824"/>
    </source>
</evidence>
<comment type="similarity">
    <text evidence="9">Belongs to the peroxiredoxin family. BCP/PrxQ subfamily.</text>
</comment>
<reference evidence="14 15" key="1">
    <citation type="submission" date="2021-12" db="EMBL/GenBank/DDBJ databases">
        <title>Discovery of the Pendulisporaceae a myxobacterial family with distinct sporulation behavior and unique specialized metabolism.</title>
        <authorList>
            <person name="Garcia R."/>
            <person name="Popoff A."/>
            <person name="Bader C.D."/>
            <person name="Loehr J."/>
            <person name="Walesch S."/>
            <person name="Walt C."/>
            <person name="Boldt J."/>
            <person name="Bunk B."/>
            <person name="Haeckl F.J.F.P.J."/>
            <person name="Gunesch A.P."/>
            <person name="Birkelbach J."/>
            <person name="Nuebel U."/>
            <person name="Pietschmann T."/>
            <person name="Bach T."/>
            <person name="Mueller R."/>
        </authorList>
    </citation>
    <scope>NUCLEOTIDE SEQUENCE [LARGE SCALE GENOMIC DNA]</scope>
    <source>
        <strain evidence="14 15">MSr12523</strain>
    </source>
</reference>
<dbReference type="InterPro" id="IPR050924">
    <property type="entry name" value="Peroxiredoxin_BCP/PrxQ"/>
</dbReference>
<gene>
    <name evidence="14" type="ORF">LZC95_01630</name>
</gene>
<dbReference type="InterPro" id="IPR013766">
    <property type="entry name" value="Thioredoxin_domain"/>
</dbReference>
<keyword evidence="5" id="KW-0560">Oxidoreductase</keyword>
<keyword evidence="12" id="KW-1133">Transmembrane helix</keyword>
<dbReference type="Pfam" id="PF00578">
    <property type="entry name" value="AhpC-TSA"/>
    <property type="match status" value="1"/>
</dbReference>
<proteinExistence type="inferred from homology"/>
<dbReference type="InterPro" id="IPR036249">
    <property type="entry name" value="Thioredoxin-like_sf"/>
</dbReference>
<evidence type="ECO:0000256" key="3">
    <source>
        <dbReference type="ARBA" id="ARBA00022559"/>
    </source>
</evidence>
<evidence type="ECO:0000256" key="4">
    <source>
        <dbReference type="ARBA" id="ARBA00022862"/>
    </source>
</evidence>
<comment type="catalytic activity">
    <reaction evidence="11">
        <text>a hydroperoxide + [thioredoxin]-dithiol = an alcohol + [thioredoxin]-disulfide + H2O</text>
        <dbReference type="Rhea" id="RHEA:62620"/>
        <dbReference type="Rhea" id="RHEA-COMP:10698"/>
        <dbReference type="Rhea" id="RHEA-COMP:10700"/>
        <dbReference type="ChEBI" id="CHEBI:15377"/>
        <dbReference type="ChEBI" id="CHEBI:29950"/>
        <dbReference type="ChEBI" id="CHEBI:30879"/>
        <dbReference type="ChEBI" id="CHEBI:35924"/>
        <dbReference type="ChEBI" id="CHEBI:50058"/>
        <dbReference type="EC" id="1.11.1.24"/>
    </reaction>
</comment>
<dbReference type="EMBL" id="CP089982">
    <property type="protein sequence ID" value="WXA95542.1"/>
    <property type="molecule type" value="Genomic_DNA"/>
</dbReference>
<accession>A0ABZ2KDG7</accession>
<evidence type="ECO:0000313" key="14">
    <source>
        <dbReference type="EMBL" id="WXA95542.1"/>
    </source>
</evidence>
<dbReference type="RefSeq" id="WP_394846147.1">
    <property type="nucleotide sequence ID" value="NZ_CP089982.1"/>
</dbReference>
<keyword evidence="3" id="KW-0575">Peroxidase</keyword>
<dbReference type="CDD" id="cd02970">
    <property type="entry name" value="PRX_like2"/>
    <property type="match status" value="1"/>
</dbReference>
<dbReference type="PROSITE" id="PS51352">
    <property type="entry name" value="THIOREDOXIN_2"/>
    <property type="match status" value="1"/>
</dbReference>
<keyword evidence="6" id="KW-1015">Disulfide bond</keyword>
<dbReference type="InterPro" id="IPR000866">
    <property type="entry name" value="AhpC/TSA"/>
</dbReference>
<feature type="domain" description="Thioredoxin" evidence="13">
    <location>
        <begin position="93"/>
        <end position="233"/>
    </location>
</feature>
<dbReference type="EC" id="1.11.1.24" evidence="2"/>
<comment type="function">
    <text evidence="1">Thiol-specific peroxidase that catalyzes the reduction of hydrogen peroxide and organic hydroperoxides to water and alcohols, respectively. Plays a role in cell protection against oxidative stress by detoxifying peroxides and as sensor of hydrogen peroxide-mediated signaling events.</text>
</comment>
<dbReference type="Proteomes" id="UP001379533">
    <property type="component" value="Chromosome"/>
</dbReference>
<keyword evidence="4" id="KW-0049">Antioxidant</keyword>
<dbReference type="PANTHER" id="PTHR42801:SF7">
    <property type="entry name" value="SLL1159 PROTEIN"/>
    <property type="match status" value="1"/>
</dbReference>
<dbReference type="Gene3D" id="3.40.30.10">
    <property type="entry name" value="Glutaredoxin"/>
    <property type="match status" value="1"/>
</dbReference>
<evidence type="ECO:0000256" key="5">
    <source>
        <dbReference type="ARBA" id="ARBA00023002"/>
    </source>
</evidence>
<evidence type="ECO:0000256" key="10">
    <source>
        <dbReference type="ARBA" id="ARBA00042639"/>
    </source>
</evidence>
<organism evidence="14 15">
    <name type="scientific">Pendulispora brunnea</name>
    <dbReference type="NCBI Taxonomy" id="2905690"/>
    <lineage>
        <taxon>Bacteria</taxon>
        <taxon>Pseudomonadati</taxon>
        <taxon>Myxococcota</taxon>
        <taxon>Myxococcia</taxon>
        <taxon>Myxococcales</taxon>
        <taxon>Sorangiineae</taxon>
        <taxon>Pendulisporaceae</taxon>
        <taxon>Pendulispora</taxon>
    </lineage>
</organism>
<feature type="transmembrane region" description="Helical" evidence="12">
    <location>
        <begin position="36"/>
        <end position="56"/>
    </location>
</feature>
<feature type="transmembrane region" description="Helical" evidence="12">
    <location>
        <begin position="6"/>
        <end position="24"/>
    </location>
</feature>
<evidence type="ECO:0000313" key="15">
    <source>
        <dbReference type="Proteomes" id="UP001379533"/>
    </source>
</evidence>
<dbReference type="PANTHER" id="PTHR42801">
    <property type="entry name" value="THIOREDOXIN-DEPENDENT PEROXIDE REDUCTASE"/>
    <property type="match status" value="1"/>
</dbReference>
<protein>
    <recommendedName>
        <fullName evidence="2">thioredoxin-dependent peroxiredoxin</fullName>
        <ecNumber evidence="2">1.11.1.24</ecNumber>
    </recommendedName>
    <alternativeName>
        <fullName evidence="8">Thioredoxin peroxidase</fullName>
    </alternativeName>
    <alternativeName>
        <fullName evidence="10">Thioredoxin-dependent peroxiredoxin Bcp</fullName>
    </alternativeName>
</protein>
<evidence type="ECO:0000256" key="12">
    <source>
        <dbReference type="SAM" id="Phobius"/>
    </source>
</evidence>
<evidence type="ECO:0000256" key="9">
    <source>
        <dbReference type="ARBA" id="ARBA00038489"/>
    </source>
</evidence>